<keyword evidence="3" id="KW-1185">Reference proteome</keyword>
<feature type="domain" description="RNase H type-1" evidence="1">
    <location>
        <begin position="20"/>
        <end position="157"/>
    </location>
</feature>
<dbReference type="PATRIC" id="fig|46224.3.peg.3572"/>
<dbReference type="NCBIfam" id="NF005822">
    <property type="entry name" value="PRK07708.1"/>
    <property type="match status" value="1"/>
</dbReference>
<dbReference type="InterPro" id="IPR012337">
    <property type="entry name" value="RNaseH-like_sf"/>
</dbReference>
<dbReference type="STRING" id="46224.B4102_3430"/>
<evidence type="ECO:0000259" key="1">
    <source>
        <dbReference type="PROSITE" id="PS50879"/>
    </source>
</evidence>
<sequence length="167" mass="19181">MGNEWTKKEFLKLKNITENEPENIMIYFDGGFDLQTRLSGIGMVIYYDKGGKSYRLRANDQLTELESNNEAEYAALYNAVVLLEGLNIKPIPCTIRGDSHGLLKQLTGEWPCLEQNLNRWLDRIEEKINKLGIKPLYEPITRKQNKEADQLASQALKNILVNSHIEL</sequence>
<name>A0A150KSY2_9BACI</name>
<evidence type="ECO:0000313" key="2">
    <source>
        <dbReference type="EMBL" id="KYD03267.1"/>
    </source>
</evidence>
<dbReference type="EMBL" id="LQYN01000070">
    <property type="protein sequence ID" value="KYD03267.1"/>
    <property type="molecule type" value="Genomic_DNA"/>
</dbReference>
<accession>A0A150KSY2</accession>
<dbReference type="GO" id="GO:0004523">
    <property type="term" value="F:RNA-DNA hybrid ribonuclease activity"/>
    <property type="evidence" value="ECO:0007669"/>
    <property type="project" value="InterPro"/>
</dbReference>
<proteinExistence type="predicted"/>
<comment type="caution">
    <text evidence="2">The sequence shown here is derived from an EMBL/GenBank/DDBJ whole genome shotgun (WGS) entry which is preliminary data.</text>
</comment>
<dbReference type="GO" id="GO:0003676">
    <property type="term" value="F:nucleic acid binding"/>
    <property type="evidence" value="ECO:0007669"/>
    <property type="project" value="InterPro"/>
</dbReference>
<dbReference type="AlphaFoldDB" id="A0A150KSY2"/>
<reference evidence="2 3" key="1">
    <citation type="submission" date="2016-01" db="EMBL/GenBank/DDBJ databases">
        <title>Genome Sequences of Twelve Sporeforming Bacillus Species Isolated from Foods.</title>
        <authorList>
            <person name="Berendsen E.M."/>
            <person name="Wells-Bennik M.H."/>
            <person name="Krawcyk A.O."/>
            <person name="De Jong A."/>
            <person name="Holsappel S."/>
            <person name="Eijlander R.T."/>
            <person name="Kuipers O.P."/>
        </authorList>
    </citation>
    <scope>NUCLEOTIDE SEQUENCE [LARGE SCALE GENOMIC DNA]</scope>
    <source>
        <strain evidence="2 3">B4102</strain>
    </source>
</reference>
<dbReference type="PROSITE" id="PS50879">
    <property type="entry name" value="RNASE_H_1"/>
    <property type="match status" value="1"/>
</dbReference>
<evidence type="ECO:0000313" key="3">
    <source>
        <dbReference type="Proteomes" id="UP000075666"/>
    </source>
</evidence>
<dbReference type="SUPFAM" id="SSF53098">
    <property type="entry name" value="Ribonuclease H-like"/>
    <property type="match status" value="1"/>
</dbReference>
<dbReference type="InterPro" id="IPR002156">
    <property type="entry name" value="RNaseH_domain"/>
</dbReference>
<organism evidence="2 3">
    <name type="scientific">Heyndrickxia sporothermodurans</name>
    <dbReference type="NCBI Taxonomy" id="46224"/>
    <lineage>
        <taxon>Bacteria</taxon>
        <taxon>Bacillati</taxon>
        <taxon>Bacillota</taxon>
        <taxon>Bacilli</taxon>
        <taxon>Bacillales</taxon>
        <taxon>Bacillaceae</taxon>
        <taxon>Heyndrickxia</taxon>
    </lineage>
</organism>
<dbReference type="CDD" id="cd09279">
    <property type="entry name" value="RNase_HI_like"/>
    <property type="match status" value="1"/>
</dbReference>
<dbReference type="Gene3D" id="3.30.420.10">
    <property type="entry name" value="Ribonuclease H-like superfamily/Ribonuclease H"/>
    <property type="match status" value="1"/>
</dbReference>
<dbReference type="InterPro" id="IPR036397">
    <property type="entry name" value="RNaseH_sf"/>
</dbReference>
<dbReference type="RefSeq" id="WP_066232581.1">
    <property type="nucleotide sequence ID" value="NZ_LQYN01000070.1"/>
</dbReference>
<gene>
    <name evidence="2" type="ORF">B4102_3430</name>
</gene>
<protein>
    <recommendedName>
        <fullName evidence="1">RNase H type-1 domain-containing protein</fullName>
    </recommendedName>
</protein>
<dbReference type="OrthoDB" id="2680098at2"/>
<dbReference type="Proteomes" id="UP000075666">
    <property type="component" value="Unassembled WGS sequence"/>
</dbReference>
<dbReference type="Pfam" id="PF13456">
    <property type="entry name" value="RVT_3"/>
    <property type="match status" value="1"/>
</dbReference>